<dbReference type="InterPro" id="IPR036890">
    <property type="entry name" value="HATPase_C_sf"/>
</dbReference>
<dbReference type="RefSeq" id="WP_379895842.1">
    <property type="nucleotide sequence ID" value="NZ_CBCSCT010000016.1"/>
</dbReference>
<organism evidence="11 12">
    <name type="scientific">Marinicrinis lubricantis</name>
    <dbReference type="NCBI Taxonomy" id="2086470"/>
    <lineage>
        <taxon>Bacteria</taxon>
        <taxon>Bacillati</taxon>
        <taxon>Bacillota</taxon>
        <taxon>Bacilli</taxon>
        <taxon>Bacillales</taxon>
        <taxon>Paenibacillaceae</taxon>
    </lineage>
</organism>
<dbReference type="SMART" id="SM00418">
    <property type="entry name" value="HTH_ARSR"/>
    <property type="match status" value="1"/>
</dbReference>
<evidence type="ECO:0000313" key="12">
    <source>
        <dbReference type="Proteomes" id="UP001596250"/>
    </source>
</evidence>
<feature type="domain" description="HTH arsR-type" evidence="10">
    <location>
        <begin position="97"/>
        <end position="177"/>
    </location>
</feature>
<dbReference type="InterPro" id="IPR036390">
    <property type="entry name" value="WH_DNA-bd_sf"/>
</dbReference>
<dbReference type="SUPFAM" id="SSF46785">
    <property type="entry name" value="Winged helix' DNA-binding domain"/>
    <property type="match status" value="1"/>
</dbReference>
<accession>A0ABW1ITH7</accession>
<evidence type="ECO:0000256" key="5">
    <source>
        <dbReference type="ARBA" id="ARBA00022840"/>
    </source>
</evidence>
<comment type="similarity">
    <text evidence="2">Belongs to the type II topoisomerase GyrB family.</text>
</comment>
<dbReference type="InterPro" id="IPR011991">
    <property type="entry name" value="ArsR-like_HTH"/>
</dbReference>
<dbReference type="Pfam" id="PF12840">
    <property type="entry name" value="HTH_20"/>
    <property type="match status" value="1"/>
</dbReference>
<evidence type="ECO:0000256" key="6">
    <source>
        <dbReference type="ARBA" id="ARBA00023029"/>
    </source>
</evidence>
<keyword evidence="4" id="KW-0547">Nucleotide-binding</keyword>
<dbReference type="PRINTS" id="PR00418">
    <property type="entry name" value="TPI2FAMILY"/>
</dbReference>
<evidence type="ECO:0000256" key="3">
    <source>
        <dbReference type="ARBA" id="ARBA00012895"/>
    </source>
</evidence>
<dbReference type="SUPFAM" id="SSF55874">
    <property type="entry name" value="ATPase domain of HSP90 chaperone/DNA topoisomerase II/histidine kinase"/>
    <property type="match status" value="1"/>
</dbReference>
<name>A0ABW1ITH7_9BACL</name>
<dbReference type="EC" id="5.6.2.2" evidence="3"/>
<keyword evidence="6" id="KW-0799">Topoisomerase</keyword>
<evidence type="ECO:0000256" key="1">
    <source>
        <dbReference type="ARBA" id="ARBA00000185"/>
    </source>
</evidence>
<keyword evidence="8" id="KW-0413">Isomerase</keyword>
<proteinExistence type="inferred from homology"/>
<evidence type="ECO:0000259" key="10">
    <source>
        <dbReference type="SMART" id="SM00418"/>
    </source>
</evidence>
<dbReference type="PANTHER" id="PTHR45866">
    <property type="entry name" value="DNA GYRASE/TOPOISOMERASE SUBUNIT B"/>
    <property type="match status" value="1"/>
</dbReference>
<gene>
    <name evidence="11" type="ORF">ACFPXP_18365</name>
</gene>
<feature type="coiled-coil region" evidence="9">
    <location>
        <begin position="5"/>
        <end position="32"/>
    </location>
</feature>
<evidence type="ECO:0000256" key="7">
    <source>
        <dbReference type="ARBA" id="ARBA00023125"/>
    </source>
</evidence>
<dbReference type="CDD" id="cd00090">
    <property type="entry name" value="HTH_ARSR"/>
    <property type="match status" value="1"/>
</dbReference>
<keyword evidence="7" id="KW-0238">DNA-binding</keyword>
<comment type="catalytic activity">
    <reaction evidence="1">
        <text>ATP-dependent breakage, passage and rejoining of double-stranded DNA.</text>
        <dbReference type="EC" id="5.6.2.2"/>
    </reaction>
</comment>
<evidence type="ECO:0000256" key="9">
    <source>
        <dbReference type="SAM" id="Coils"/>
    </source>
</evidence>
<dbReference type="InterPro" id="IPR001845">
    <property type="entry name" value="HTH_ArsR_DNA-bd_dom"/>
</dbReference>
<evidence type="ECO:0000313" key="11">
    <source>
        <dbReference type="EMBL" id="MFC5988372.1"/>
    </source>
</evidence>
<dbReference type="PANTHER" id="PTHR45866:SF1">
    <property type="entry name" value="DNA GYRASE SUBUNIT B, MITOCHONDRIAL"/>
    <property type="match status" value="1"/>
</dbReference>
<dbReference type="Gene3D" id="1.10.10.10">
    <property type="entry name" value="Winged helix-like DNA-binding domain superfamily/Winged helix DNA-binding domain"/>
    <property type="match status" value="1"/>
</dbReference>
<dbReference type="Proteomes" id="UP001596250">
    <property type="component" value="Unassembled WGS sequence"/>
</dbReference>
<dbReference type="Gene3D" id="3.30.565.10">
    <property type="entry name" value="Histidine kinase-like ATPase, C-terminal domain"/>
    <property type="match status" value="1"/>
</dbReference>
<keyword evidence="5 11" id="KW-0067">ATP-binding</keyword>
<evidence type="ECO:0000256" key="2">
    <source>
        <dbReference type="ARBA" id="ARBA00010708"/>
    </source>
</evidence>
<protein>
    <recommendedName>
        <fullName evidence="3">DNA topoisomerase (ATP-hydrolyzing)</fullName>
        <ecNumber evidence="3">5.6.2.2</ecNumber>
    </recommendedName>
</protein>
<sequence>MISLERNFGAELDDLKAQLNELQQLVHSFIHAPERQEALSSKSLTIPNRAEQHSEDRDDSVVFFSGQYRGERHHYWREPQVRRSSDLSKMDSDKISRILSALGHKQRLDILKSVGAEPLTGAEIVDRLQMGTTGQLYHHLKALLGADLLVQEERGGKYMIPSHRVLPLMFLFAAASEILDTSDYIELTEARSQAGDFLGDSPEQYDVHLLLQSVLENCIAEHRAGYCSQVTIVLHQDGSITVADNGRGIPVHALSDSKKTRVQAVLTEMRSSLSASVQAPHGTKGISIPVVNALSQSLSVVISREGKIFRQDFKHGIPQNVLMTVGQSEETGTSMTFRPDPNIFSAGFRLVKLEEIIALITESYPELSIQLLHD</sequence>
<dbReference type="Pfam" id="PF02518">
    <property type="entry name" value="HATPase_c"/>
    <property type="match status" value="1"/>
</dbReference>
<dbReference type="EMBL" id="JBHSQV010000180">
    <property type="protein sequence ID" value="MFC5988372.1"/>
    <property type="molecule type" value="Genomic_DNA"/>
</dbReference>
<evidence type="ECO:0000256" key="8">
    <source>
        <dbReference type="ARBA" id="ARBA00023235"/>
    </source>
</evidence>
<evidence type="ECO:0000256" key="4">
    <source>
        <dbReference type="ARBA" id="ARBA00022741"/>
    </source>
</evidence>
<comment type="caution">
    <text evidence="11">The sequence shown here is derived from an EMBL/GenBank/DDBJ whole genome shotgun (WGS) entry which is preliminary data.</text>
</comment>
<reference evidence="12" key="1">
    <citation type="journal article" date="2019" name="Int. J. Syst. Evol. Microbiol.">
        <title>The Global Catalogue of Microorganisms (GCM) 10K type strain sequencing project: providing services to taxonomists for standard genome sequencing and annotation.</title>
        <authorList>
            <consortium name="The Broad Institute Genomics Platform"/>
            <consortium name="The Broad Institute Genome Sequencing Center for Infectious Disease"/>
            <person name="Wu L."/>
            <person name="Ma J."/>
        </authorList>
    </citation>
    <scope>NUCLEOTIDE SEQUENCE [LARGE SCALE GENOMIC DNA]</scope>
    <source>
        <strain evidence="12">CCM 8749</strain>
    </source>
</reference>
<dbReference type="InterPro" id="IPR036388">
    <property type="entry name" value="WH-like_DNA-bd_sf"/>
</dbReference>
<keyword evidence="9" id="KW-0175">Coiled coil</keyword>
<keyword evidence="12" id="KW-1185">Reference proteome</keyword>
<dbReference type="InterPro" id="IPR003594">
    <property type="entry name" value="HATPase_dom"/>
</dbReference>
<dbReference type="GO" id="GO:0005524">
    <property type="term" value="F:ATP binding"/>
    <property type="evidence" value="ECO:0007669"/>
    <property type="project" value="UniProtKB-KW"/>
</dbReference>